<sequence length="207" mass="24504">MNKVFDEIQEDIDWRLEELGNIKDILTALDEKQRTIFLKNMIPAIYAHWEGFVANSIKVVFNYLNNLNLTDKDYCSTYLTVAYEDTLSSLDGSSGFDRRKRHLVNLYGKFNKNIKLPEKLNLKSNLNFKTLEEVCQKTKLEIENFDQYKRTLNKLLSIRNSIAHGENSYVFEDFKKIEEYIGFLENIMSTFKEEIQDLLQNKKYRRG</sequence>
<dbReference type="EMBL" id="CP024634">
    <property type="protein sequence ID" value="AYQ57645.1"/>
    <property type="molecule type" value="Genomic_DNA"/>
</dbReference>
<dbReference type="RefSeq" id="WP_122952067.1">
    <property type="nucleotide sequence ID" value="NZ_CP024634.1"/>
</dbReference>
<dbReference type="Proteomes" id="UP000278334">
    <property type="component" value="Chromosome"/>
</dbReference>
<evidence type="ECO:0000313" key="2">
    <source>
        <dbReference type="EMBL" id="AYQ57645.1"/>
    </source>
</evidence>
<dbReference type="AlphaFoldDB" id="A0A3G3IP99"/>
<evidence type="ECO:0000313" key="3">
    <source>
        <dbReference type="Proteomes" id="UP000278334"/>
    </source>
</evidence>
<accession>A0A3G3IP99</accession>
<name>A0A3G3IP99_9GAMM</name>
<feature type="domain" description="RiboL-PSP-HEPN" evidence="1">
    <location>
        <begin position="10"/>
        <end position="196"/>
    </location>
</feature>
<proteinExistence type="predicted"/>
<organism evidence="2 3">
    <name type="scientific">Bathymodiolus thermophilus thioautotrophic gill symbiont</name>
    <dbReference type="NCBI Taxonomy" id="2360"/>
    <lineage>
        <taxon>Bacteria</taxon>
        <taxon>Pseudomonadati</taxon>
        <taxon>Pseudomonadota</taxon>
        <taxon>Gammaproteobacteria</taxon>
        <taxon>sulfur-oxidizing symbionts</taxon>
    </lineage>
</organism>
<gene>
    <name evidence="2" type="ORF">MS2017_1987</name>
</gene>
<evidence type="ECO:0000259" key="1">
    <source>
        <dbReference type="Pfam" id="PF18735"/>
    </source>
</evidence>
<protein>
    <recommendedName>
        <fullName evidence="1">RiboL-PSP-HEPN domain-containing protein</fullName>
    </recommendedName>
</protein>
<dbReference type="KEGG" id="bthg:MS2017_1987"/>
<reference evidence="2 3" key="1">
    <citation type="submission" date="2017-11" db="EMBL/GenBank/DDBJ databases">
        <title>Genome sequence of the bacterial symbiont EPR9N from a vent mussel Bathymodiolus thermophilus.</title>
        <authorList>
            <person name="Won Y.-J."/>
        </authorList>
    </citation>
    <scope>NUCLEOTIDE SEQUENCE [LARGE SCALE GENOMIC DNA]</scope>
    <source>
        <strain evidence="2 3">EPR9N</strain>
    </source>
</reference>
<dbReference type="InterPro" id="IPR041519">
    <property type="entry name" value="HEPN_RiboL-PSP"/>
</dbReference>
<dbReference type="Pfam" id="PF18735">
    <property type="entry name" value="HEPN_RiboL-PSP"/>
    <property type="match status" value="1"/>
</dbReference>